<protein>
    <submittedName>
        <fullName evidence="1">DNA-binding protein</fullName>
    </submittedName>
</protein>
<gene>
    <name evidence="1" type="ORF">H1D41_07710</name>
</gene>
<dbReference type="GO" id="GO:0003677">
    <property type="term" value="F:DNA binding"/>
    <property type="evidence" value="ECO:0007669"/>
    <property type="project" value="UniProtKB-KW"/>
</dbReference>
<evidence type="ECO:0000313" key="2">
    <source>
        <dbReference type="Proteomes" id="UP000640583"/>
    </source>
</evidence>
<reference evidence="1" key="1">
    <citation type="submission" date="2020-10" db="EMBL/GenBank/DDBJ databases">
        <title>Paenihalocynthiibacter styelae gen. nov., sp. nov., isolated from stalked sea squirt Styela clava.</title>
        <authorList>
            <person name="Kim Y.-O."/>
            <person name="Yoon J.-H."/>
        </authorList>
    </citation>
    <scope>NUCLEOTIDE SEQUENCE</scope>
    <source>
        <strain evidence="1">MYP1-1</strain>
    </source>
</reference>
<dbReference type="EMBL" id="JADCKQ010000004">
    <property type="protein sequence ID" value="MBI1493514.1"/>
    <property type="molecule type" value="Genomic_DNA"/>
</dbReference>
<evidence type="ECO:0000313" key="1">
    <source>
        <dbReference type="EMBL" id="MBI1493514.1"/>
    </source>
</evidence>
<keyword evidence="1" id="KW-0238">DNA-binding</keyword>
<dbReference type="Proteomes" id="UP000640583">
    <property type="component" value="Unassembled WGS sequence"/>
</dbReference>
<proteinExistence type="predicted"/>
<sequence>MTEANLLYGAGAIATHLGMTATQIYHLPKIGNLPTFKIGAKVCAHKAKLNTWLEKQAGGDATSTG</sequence>
<comment type="caution">
    <text evidence="1">The sequence shown here is derived from an EMBL/GenBank/DDBJ whole genome shotgun (WGS) entry which is preliminary data.</text>
</comment>
<accession>A0A8J7ID33</accession>
<organism evidence="1 2">
    <name type="scientific">Halocynthiibacter styelae</name>
    <dbReference type="NCBI Taxonomy" id="2761955"/>
    <lineage>
        <taxon>Bacteria</taxon>
        <taxon>Pseudomonadati</taxon>
        <taxon>Pseudomonadota</taxon>
        <taxon>Alphaproteobacteria</taxon>
        <taxon>Rhodobacterales</taxon>
        <taxon>Paracoccaceae</taxon>
        <taxon>Halocynthiibacter</taxon>
    </lineage>
</organism>
<name>A0A8J7ID33_9RHOB</name>
<dbReference type="AlphaFoldDB" id="A0A8J7ID33"/>
<dbReference type="RefSeq" id="WP_228848343.1">
    <property type="nucleotide sequence ID" value="NZ_JADCKQ010000004.1"/>
</dbReference>
<keyword evidence="2" id="KW-1185">Reference proteome</keyword>